<reference evidence="8 9" key="1">
    <citation type="submission" date="2021-08" db="EMBL/GenBank/DDBJ databases">
        <title>Comparative Genomics Analysis of the Genus Qipengyuania Reveals Extensive Genetic Diversity and Metabolic Versatility, Including the Description of Fifteen Novel Species.</title>
        <authorList>
            <person name="Liu Y."/>
        </authorList>
    </citation>
    <scope>NUCLEOTIDE SEQUENCE [LARGE SCALE GENOMIC DNA]</scope>
    <source>
        <strain evidence="8 9">6D47A</strain>
    </source>
</reference>
<evidence type="ECO:0000256" key="4">
    <source>
        <dbReference type="ARBA" id="ARBA00022964"/>
    </source>
</evidence>
<evidence type="ECO:0000313" key="8">
    <source>
        <dbReference type="EMBL" id="MBX7483887.1"/>
    </source>
</evidence>
<keyword evidence="9" id="KW-1185">Reference proteome</keyword>
<dbReference type="PANTHER" id="PTHR10869">
    <property type="entry name" value="PROLYL 4-HYDROXYLASE ALPHA SUBUNIT"/>
    <property type="match status" value="1"/>
</dbReference>
<keyword evidence="2" id="KW-0479">Metal-binding</keyword>
<sequence>MSGPGESSAERLLACEGVQRVPSDKLELFQLRDFAGADLCADLVRLIEQDRRPSTLADAGDDRYFRTSETCDLDSGEAAVKALETLLFDLNGIDPAHGEPLQGQRYDVGQEFKPHCDYFNRGGQDWEKYCSVAGQRTWTFMIYLNDVDAGGATRFKAVKKMFQPEVGKLVCWNNRRPDLRENPNTLHHGMKVRKGLKYVITKWYREKPWGW</sequence>
<comment type="cofactor">
    <cofactor evidence="1">
        <name>L-ascorbate</name>
        <dbReference type="ChEBI" id="CHEBI:38290"/>
    </cofactor>
</comment>
<evidence type="ECO:0000256" key="6">
    <source>
        <dbReference type="ARBA" id="ARBA00023004"/>
    </source>
</evidence>
<accession>A0ABS7J9B2</accession>
<dbReference type="EMBL" id="JAIGNO010000015">
    <property type="protein sequence ID" value="MBX7483887.1"/>
    <property type="molecule type" value="Genomic_DNA"/>
</dbReference>
<evidence type="ECO:0000256" key="3">
    <source>
        <dbReference type="ARBA" id="ARBA00022896"/>
    </source>
</evidence>
<evidence type="ECO:0000259" key="7">
    <source>
        <dbReference type="PROSITE" id="PS51471"/>
    </source>
</evidence>
<keyword evidence="5" id="KW-0560">Oxidoreductase</keyword>
<feature type="domain" description="Fe2OG dioxygenase" evidence="7">
    <location>
        <begin position="97"/>
        <end position="206"/>
    </location>
</feature>
<dbReference type="InterPro" id="IPR044862">
    <property type="entry name" value="Pro_4_hyd_alph_FE2OG_OXY"/>
</dbReference>
<keyword evidence="6" id="KW-0408">Iron</keyword>
<dbReference type="Pfam" id="PF13640">
    <property type="entry name" value="2OG-FeII_Oxy_3"/>
    <property type="match status" value="1"/>
</dbReference>
<dbReference type="SMART" id="SM00702">
    <property type="entry name" value="P4Hc"/>
    <property type="match status" value="1"/>
</dbReference>
<dbReference type="InterPro" id="IPR005123">
    <property type="entry name" value="Oxoglu/Fe-dep_dioxygenase_dom"/>
</dbReference>
<proteinExistence type="predicted"/>
<gene>
    <name evidence="8" type="ORF">K3174_15250</name>
</gene>
<organism evidence="8 9">
    <name type="scientific">Qipengyuania qiaonensis</name>
    <dbReference type="NCBI Taxonomy" id="2867240"/>
    <lineage>
        <taxon>Bacteria</taxon>
        <taxon>Pseudomonadati</taxon>
        <taxon>Pseudomonadota</taxon>
        <taxon>Alphaproteobacteria</taxon>
        <taxon>Sphingomonadales</taxon>
        <taxon>Erythrobacteraceae</taxon>
        <taxon>Qipengyuania</taxon>
    </lineage>
</organism>
<dbReference type="PROSITE" id="PS51471">
    <property type="entry name" value="FE2OG_OXY"/>
    <property type="match status" value="1"/>
</dbReference>
<dbReference type="InterPro" id="IPR045054">
    <property type="entry name" value="P4HA-like"/>
</dbReference>
<dbReference type="PANTHER" id="PTHR10869:SF246">
    <property type="entry name" value="TRANSMEMBRANE PROLYL 4-HYDROXYLASE"/>
    <property type="match status" value="1"/>
</dbReference>
<evidence type="ECO:0000256" key="1">
    <source>
        <dbReference type="ARBA" id="ARBA00001961"/>
    </source>
</evidence>
<keyword evidence="3" id="KW-0847">Vitamin C</keyword>
<dbReference type="Gene3D" id="2.60.120.620">
    <property type="entry name" value="q2cbj1_9rhob like domain"/>
    <property type="match status" value="1"/>
</dbReference>
<dbReference type="Proteomes" id="UP000755104">
    <property type="component" value="Unassembled WGS sequence"/>
</dbReference>
<protein>
    <submittedName>
        <fullName evidence="8">2OG-Fe(II) oxygenase</fullName>
    </submittedName>
</protein>
<dbReference type="RefSeq" id="WP_221560296.1">
    <property type="nucleotide sequence ID" value="NZ_JAIGNO010000015.1"/>
</dbReference>
<evidence type="ECO:0000256" key="2">
    <source>
        <dbReference type="ARBA" id="ARBA00022723"/>
    </source>
</evidence>
<comment type="caution">
    <text evidence="8">The sequence shown here is derived from an EMBL/GenBank/DDBJ whole genome shotgun (WGS) entry which is preliminary data.</text>
</comment>
<keyword evidence="4" id="KW-0223">Dioxygenase</keyword>
<name>A0ABS7J9B2_9SPHN</name>
<evidence type="ECO:0000256" key="5">
    <source>
        <dbReference type="ARBA" id="ARBA00023002"/>
    </source>
</evidence>
<evidence type="ECO:0000313" key="9">
    <source>
        <dbReference type="Proteomes" id="UP000755104"/>
    </source>
</evidence>
<dbReference type="InterPro" id="IPR006620">
    <property type="entry name" value="Pro_4_hyd_alph"/>
</dbReference>